<dbReference type="CDD" id="cd07440">
    <property type="entry name" value="RGS"/>
    <property type="match status" value="1"/>
</dbReference>
<dbReference type="Proteomes" id="UP001201980">
    <property type="component" value="Unassembled WGS sequence"/>
</dbReference>
<feature type="region of interest" description="Disordered" evidence="1">
    <location>
        <begin position="396"/>
        <end position="423"/>
    </location>
</feature>
<dbReference type="SMART" id="SM00315">
    <property type="entry name" value="RGS"/>
    <property type="match status" value="1"/>
</dbReference>
<accession>A0AAD5RPF5</accession>
<dbReference type="PROSITE" id="PS50132">
    <property type="entry name" value="RGS"/>
    <property type="match status" value="1"/>
</dbReference>
<feature type="domain" description="RGS" evidence="2">
    <location>
        <begin position="41"/>
        <end position="152"/>
    </location>
</feature>
<dbReference type="Gene3D" id="1.10.167.10">
    <property type="entry name" value="Regulator of G-protein Signalling 4, domain 2"/>
    <property type="match status" value="1"/>
</dbReference>
<gene>
    <name evidence="3" type="ORF">MKZ38_002022</name>
</gene>
<dbReference type="Pfam" id="PF00615">
    <property type="entry name" value="RGS"/>
    <property type="match status" value="1"/>
</dbReference>
<organism evidence="3 4">
    <name type="scientific">Zalerion maritima</name>
    <dbReference type="NCBI Taxonomy" id="339359"/>
    <lineage>
        <taxon>Eukaryota</taxon>
        <taxon>Fungi</taxon>
        <taxon>Dikarya</taxon>
        <taxon>Ascomycota</taxon>
        <taxon>Pezizomycotina</taxon>
        <taxon>Sordariomycetes</taxon>
        <taxon>Lulworthiomycetidae</taxon>
        <taxon>Lulworthiales</taxon>
        <taxon>Lulworthiaceae</taxon>
        <taxon>Zalerion</taxon>
    </lineage>
</organism>
<keyword evidence="4" id="KW-1185">Reference proteome</keyword>
<evidence type="ECO:0000313" key="3">
    <source>
        <dbReference type="EMBL" id="KAJ2901272.1"/>
    </source>
</evidence>
<feature type="region of interest" description="Disordered" evidence="1">
    <location>
        <begin position="164"/>
        <end position="256"/>
    </location>
</feature>
<dbReference type="AlphaFoldDB" id="A0AAD5RPF5"/>
<dbReference type="PANTHER" id="PTHR10845">
    <property type="entry name" value="REGULATOR OF G PROTEIN SIGNALING"/>
    <property type="match status" value="1"/>
</dbReference>
<proteinExistence type="predicted"/>
<comment type="caution">
    <text evidence="3">The sequence shown here is derived from an EMBL/GenBank/DDBJ whole genome shotgun (WGS) entry which is preliminary data.</text>
</comment>
<feature type="region of interest" description="Disordered" evidence="1">
    <location>
        <begin position="457"/>
        <end position="482"/>
    </location>
</feature>
<dbReference type="InterPro" id="IPR044926">
    <property type="entry name" value="RGS_subdomain_2"/>
</dbReference>
<feature type="compositionally biased region" description="Low complexity" evidence="1">
    <location>
        <begin position="209"/>
        <end position="218"/>
    </location>
</feature>
<evidence type="ECO:0000313" key="4">
    <source>
        <dbReference type="Proteomes" id="UP001201980"/>
    </source>
</evidence>
<sequence>MEASRPTSLAFLETASSCSKLPTLAEILSNSAPPPWTLSAFMAYLSQNHCLETLEFTMDADRYRTAYQDMRDGRTAWLRDGNHHLCSLWQKLIMAYIVPCAPREVNLPAPVRDRLLARGCCDGPPEPTVLGEAVRIVYELMSDSVLMPFLESVAPKTDGVAVVDAQHDSRQGRPRARTNNVRMSRSGENSRSPKASFLPQLSIGRHGATSRSASSSADPADREMLTDDSGDAGSPGMAEPMTPPTTPPTSDWTFNASPNTIQRAISAHNSGWKKMGAKLGFVKKSRSSFARRNTSNSSLYNNNPQNNSECDVAMGDANIFPAAATAISSNPTTTSGCNSTGPLISGPGLLGENCQPEWEEPHPGRRLPLPGETSLSGDGSAIPRAECRDGMAAKAALDGNPQPRTAKRRARLRSRKPNSRSLLVPDKVPEEVENRILQANTSPPTVHYMSAPLLNTSDPARDLDAPIPQPEPSRSAADGGGIKECQNVCTPITTDFSNDLSLEIEENDDNVFGIVDLGFCCDVSADDDFYGWDAELARRQVGSIPNSFELPQHFNYRRADGGRKNLLHRVLSLGQASTSPASTPI</sequence>
<reference evidence="3" key="1">
    <citation type="submission" date="2022-07" db="EMBL/GenBank/DDBJ databases">
        <title>Draft genome sequence of Zalerion maritima ATCC 34329, a (micro)plastics degrading marine fungus.</title>
        <authorList>
            <person name="Paco A."/>
            <person name="Goncalves M.F.M."/>
            <person name="Rocha-Santos T.A.P."/>
            <person name="Alves A."/>
        </authorList>
    </citation>
    <scope>NUCLEOTIDE SEQUENCE</scope>
    <source>
        <strain evidence="3">ATCC 34329</strain>
    </source>
</reference>
<feature type="compositionally biased region" description="Polar residues" evidence="1">
    <location>
        <begin position="177"/>
        <end position="193"/>
    </location>
</feature>
<evidence type="ECO:0000256" key="1">
    <source>
        <dbReference type="SAM" id="MobiDB-lite"/>
    </source>
</evidence>
<evidence type="ECO:0000259" key="2">
    <source>
        <dbReference type="PROSITE" id="PS50132"/>
    </source>
</evidence>
<dbReference type="EMBL" id="JAKWBI020000159">
    <property type="protein sequence ID" value="KAJ2901272.1"/>
    <property type="molecule type" value="Genomic_DNA"/>
</dbReference>
<feature type="region of interest" description="Disordered" evidence="1">
    <location>
        <begin position="355"/>
        <end position="383"/>
    </location>
</feature>
<protein>
    <submittedName>
        <fullName evidence="3">Regulator of G-protein signaling</fullName>
    </submittedName>
</protein>
<dbReference type="InterPro" id="IPR036305">
    <property type="entry name" value="RGS_sf"/>
</dbReference>
<dbReference type="InterPro" id="IPR016137">
    <property type="entry name" value="RGS"/>
</dbReference>
<feature type="compositionally biased region" description="Basic residues" evidence="1">
    <location>
        <begin position="405"/>
        <end position="418"/>
    </location>
</feature>
<dbReference type="PANTHER" id="PTHR10845:SF267">
    <property type="entry name" value="REGULATOR OF G PROTEIN SIGNALING DOMAIN PROTEIN (AFU_ORTHOLOGUE AFUA_6G06860)"/>
    <property type="match status" value="1"/>
</dbReference>
<name>A0AAD5RPF5_9PEZI</name>
<dbReference type="SUPFAM" id="SSF48097">
    <property type="entry name" value="Regulator of G-protein signaling, RGS"/>
    <property type="match status" value="1"/>
</dbReference>